<sequence>MVEASRFTRFEGLDALYYMIRMWNISTCVVVCICGGAEGHRSEVLHGGLSPTRDFLLLCAKITH</sequence>
<evidence type="ECO:0000313" key="1">
    <source>
        <dbReference type="WBParaSite" id="MCU_000891-RA"/>
    </source>
</evidence>
<dbReference type="AlphaFoldDB" id="A0A5K3EKN4"/>
<reference evidence="1" key="1">
    <citation type="submission" date="2019-11" db="UniProtKB">
        <authorList>
            <consortium name="WormBaseParasite"/>
        </authorList>
    </citation>
    <scope>IDENTIFICATION</scope>
</reference>
<protein>
    <submittedName>
        <fullName evidence="1">Uncharacterized protein</fullName>
    </submittedName>
</protein>
<organism evidence="1">
    <name type="scientific">Mesocestoides corti</name>
    <name type="common">Flatworm</name>
    <dbReference type="NCBI Taxonomy" id="53468"/>
    <lineage>
        <taxon>Eukaryota</taxon>
        <taxon>Metazoa</taxon>
        <taxon>Spiralia</taxon>
        <taxon>Lophotrochozoa</taxon>
        <taxon>Platyhelminthes</taxon>
        <taxon>Cestoda</taxon>
        <taxon>Eucestoda</taxon>
        <taxon>Cyclophyllidea</taxon>
        <taxon>Mesocestoididae</taxon>
        <taxon>Mesocestoides</taxon>
    </lineage>
</organism>
<name>A0A5K3EKN4_MESCO</name>
<dbReference type="WBParaSite" id="MCU_000891-RA">
    <property type="protein sequence ID" value="MCU_000891-RA"/>
    <property type="gene ID" value="MCU_000891"/>
</dbReference>
<proteinExistence type="predicted"/>
<accession>A0A5K3EKN4</accession>